<keyword evidence="1" id="KW-0472">Membrane</keyword>
<proteinExistence type="predicted"/>
<reference evidence="2 3" key="1">
    <citation type="journal article" date="2018" name="Front. Microbiol.">
        <title>Novel Insights Into Bacterial Dimethylsulfoniopropionate Catabolism in the East China Sea.</title>
        <authorList>
            <person name="Liu J."/>
            <person name="Liu J."/>
            <person name="Zhang S.H."/>
            <person name="Liang J."/>
            <person name="Lin H."/>
            <person name="Song D."/>
            <person name="Yang G.P."/>
            <person name="Todd J.D."/>
            <person name="Zhang X.H."/>
        </authorList>
    </citation>
    <scope>NUCLEOTIDE SEQUENCE [LARGE SCALE GENOMIC DNA]</scope>
    <source>
        <strain evidence="2 3">ZYFD042</strain>
    </source>
</reference>
<feature type="transmembrane region" description="Helical" evidence="1">
    <location>
        <begin position="45"/>
        <end position="73"/>
    </location>
</feature>
<comment type="caution">
    <text evidence="2">The sequence shown here is derived from an EMBL/GenBank/DDBJ whole genome shotgun (WGS) entry which is preliminary data.</text>
</comment>
<protein>
    <recommendedName>
        <fullName evidence="4">Major facilitator superfamily (MFS) profile domain-containing protein</fullName>
    </recommendedName>
</protein>
<keyword evidence="1" id="KW-1133">Transmembrane helix</keyword>
<name>A0A3S4LYK0_9MICO</name>
<accession>A0A3S4LYK0</accession>
<sequence length="107" mass="11230">MASVSPAGRRATDVLGIVAIILAAFILLPALMIFLIGLAPEMNAIWWLGIVLLPIMGFLGLVALIVGIVGIVLRVRAHRTPVLSIIGTALGVVLVLPLVWLFLSSAV</sequence>
<dbReference type="AlphaFoldDB" id="A0A3S4LYK0"/>
<evidence type="ECO:0000256" key="1">
    <source>
        <dbReference type="SAM" id="Phobius"/>
    </source>
</evidence>
<feature type="transmembrane region" description="Helical" evidence="1">
    <location>
        <begin position="12"/>
        <end position="39"/>
    </location>
</feature>
<evidence type="ECO:0000313" key="3">
    <source>
        <dbReference type="Proteomes" id="UP000285970"/>
    </source>
</evidence>
<dbReference type="EMBL" id="RBZY01000029">
    <property type="protein sequence ID" value="RWR18605.1"/>
    <property type="molecule type" value="Genomic_DNA"/>
</dbReference>
<dbReference type="Proteomes" id="UP000285970">
    <property type="component" value="Unassembled WGS sequence"/>
</dbReference>
<dbReference type="RefSeq" id="WP_128217869.1">
    <property type="nucleotide sequence ID" value="NZ_RBZY01000029.1"/>
</dbReference>
<evidence type="ECO:0000313" key="2">
    <source>
        <dbReference type="EMBL" id="RWR18605.1"/>
    </source>
</evidence>
<feature type="transmembrane region" description="Helical" evidence="1">
    <location>
        <begin position="82"/>
        <end position="103"/>
    </location>
</feature>
<gene>
    <name evidence="2" type="ORF">D8Y23_09310</name>
</gene>
<evidence type="ECO:0008006" key="4">
    <source>
        <dbReference type="Google" id="ProtNLM"/>
    </source>
</evidence>
<organism evidence="2 3">
    <name type="scientific">Microbacterium enclense</name>
    <dbReference type="NCBI Taxonomy" id="993073"/>
    <lineage>
        <taxon>Bacteria</taxon>
        <taxon>Bacillati</taxon>
        <taxon>Actinomycetota</taxon>
        <taxon>Actinomycetes</taxon>
        <taxon>Micrococcales</taxon>
        <taxon>Microbacteriaceae</taxon>
        <taxon>Microbacterium</taxon>
    </lineage>
</organism>
<keyword evidence="1" id="KW-0812">Transmembrane</keyword>